<dbReference type="PANTHER" id="PTHR35604">
    <property type="entry name" value="TRANSPOSASE INSH FOR INSERTION SEQUENCE ELEMENT IS5A-RELATED"/>
    <property type="match status" value="1"/>
</dbReference>
<reference evidence="3" key="1">
    <citation type="submission" date="2017-01" db="EMBL/GenBank/DDBJ databases">
        <authorList>
            <person name="Wolfgang W.J."/>
            <person name="Cole J."/>
            <person name="Wroblewski D."/>
            <person name="Mcginnis J."/>
            <person name="Musser K.A."/>
        </authorList>
    </citation>
    <scope>NUCLEOTIDE SEQUENCE [LARGE SCALE GENOMIC DNA]</scope>
    <source>
        <strain evidence="3">DSM 19151</strain>
    </source>
</reference>
<accession>A0A1X3D2C0</accession>
<dbReference type="EMBL" id="MTBO01000053">
    <property type="protein sequence ID" value="OSI13844.1"/>
    <property type="molecule type" value="Genomic_DNA"/>
</dbReference>
<gene>
    <name evidence="2" type="ORF">BWD09_12195</name>
</gene>
<dbReference type="InterPro" id="IPR008490">
    <property type="entry name" value="Transposase_InsH_N"/>
</dbReference>
<evidence type="ECO:0000313" key="2">
    <source>
        <dbReference type="EMBL" id="OSI13844.1"/>
    </source>
</evidence>
<sequence>MLKAVLLGQWHSLSVPELERCLATRLDFYFFCGFDDITLPDRSTLYRFRN</sequence>
<organism evidence="2 3">
    <name type="scientific">Neisseria dentiae</name>
    <dbReference type="NCBI Taxonomy" id="194197"/>
    <lineage>
        <taxon>Bacteria</taxon>
        <taxon>Pseudomonadati</taxon>
        <taxon>Pseudomonadota</taxon>
        <taxon>Betaproteobacteria</taxon>
        <taxon>Neisseriales</taxon>
        <taxon>Neisseriaceae</taxon>
        <taxon>Neisseria</taxon>
    </lineage>
</organism>
<dbReference type="STRING" id="194197.BWD09_12195"/>
<evidence type="ECO:0000259" key="1">
    <source>
        <dbReference type="Pfam" id="PF05598"/>
    </source>
</evidence>
<dbReference type="AlphaFoldDB" id="A0A1X3D2C0"/>
<dbReference type="PANTHER" id="PTHR35604:SF2">
    <property type="entry name" value="TRANSPOSASE INSH FOR INSERTION SEQUENCE ELEMENT IS5A-RELATED"/>
    <property type="match status" value="1"/>
</dbReference>
<keyword evidence="3" id="KW-1185">Reference proteome</keyword>
<comment type="caution">
    <text evidence="2">The sequence shown here is derived from an EMBL/GenBank/DDBJ whole genome shotgun (WGS) entry which is preliminary data.</text>
</comment>
<dbReference type="Pfam" id="PF05598">
    <property type="entry name" value="DUF772"/>
    <property type="match status" value="1"/>
</dbReference>
<protein>
    <submittedName>
        <fullName evidence="2">Transposase</fullName>
    </submittedName>
</protein>
<name>A0A1X3D2C0_9NEIS</name>
<dbReference type="Proteomes" id="UP000193118">
    <property type="component" value="Unassembled WGS sequence"/>
</dbReference>
<feature type="domain" description="Transposase InsH N-terminal" evidence="1">
    <location>
        <begin position="1"/>
        <end position="50"/>
    </location>
</feature>
<evidence type="ECO:0000313" key="3">
    <source>
        <dbReference type="Proteomes" id="UP000193118"/>
    </source>
</evidence>
<proteinExistence type="predicted"/>